<dbReference type="Proteomes" id="UP001283361">
    <property type="component" value="Unassembled WGS sequence"/>
</dbReference>
<name>A0AAE1E8X0_9GAST</name>
<reference evidence="1" key="1">
    <citation type="journal article" date="2023" name="G3 (Bethesda)">
        <title>A reference genome for the long-term kleptoplast-retaining sea slug Elysia crispata morphotype clarki.</title>
        <authorList>
            <person name="Eastman K.E."/>
            <person name="Pendleton A.L."/>
            <person name="Shaikh M.A."/>
            <person name="Suttiyut T."/>
            <person name="Ogas R."/>
            <person name="Tomko P."/>
            <person name="Gavelis G."/>
            <person name="Widhalm J.R."/>
            <person name="Wisecaver J.H."/>
        </authorList>
    </citation>
    <scope>NUCLEOTIDE SEQUENCE</scope>
    <source>
        <strain evidence="1">ECLA1</strain>
    </source>
</reference>
<accession>A0AAE1E8X0</accession>
<sequence length="96" mass="10508">MRPCVSDCDCPTSGRRGLEPAGNGQGFVRYAPREGGGRGARCWRSVSRMEPQPSSSMFQRAMMELNKHACSKWSSAQGWLDALPPFSLPVCGRYGP</sequence>
<keyword evidence="2" id="KW-1185">Reference proteome</keyword>
<dbReference type="AlphaFoldDB" id="A0AAE1E8X0"/>
<organism evidence="1 2">
    <name type="scientific">Elysia crispata</name>
    <name type="common">lettuce slug</name>
    <dbReference type="NCBI Taxonomy" id="231223"/>
    <lineage>
        <taxon>Eukaryota</taxon>
        <taxon>Metazoa</taxon>
        <taxon>Spiralia</taxon>
        <taxon>Lophotrochozoa</taxon>
        <taxon>Mollusca</taxon>
        <taxon>Gastropoda</taxon>
        <taxon>Heterobranchia</taxon>
        <taxon>Euthyneura</taxon>
        <taxon>Panpulmonata</taxon>
        <taxon>Sacoglossa</taxon>
        <taxon>Placobranchoidea</taxon>
        <taxon>Plakobranchidae</taxon>
        <taxon>Elysia</taxon>
    </lineage>
</organism>
<evidence type="ECO:0000313" key="2">
    <source>
        <dbReference type="Proteomes" id="UP001283361"/>
    </source>
</evidence>
<comment type="caution">
    <text evidence="1">The sequence shown here is derived from an EMBL/GenBank/DDBJ whole genome shotgun (WGS) entry which is preliminary data.</text>
</comment>
<protein>
    <submittedName>
        <fullName evidence="1">Uncharacterized protein</fullName>
    </submittedName>
</protein>
<gene>
    <name evidence="1" type="ORF">RRG08_052449</name>
</gene>
<proteinExistence type="predicted"/>
<evidence type="ECO:0000313" key="1">
    <source>
        <dbReference type="EMBL" id="KAK3797850.1"/>
    </source>
</evidence>
<dbReference type="EMBL" id="JAWDGP010000740">
    <property type="protein sequence ID" value="KAK3797850.1"/>
    <property type="molecule type" value="Genomic_DNA"/>
</dbReference>